<dbReference type="AlphaFoldDB" id="A0A9Q3W9V1"/>
<dbReference type="InterPro" id="IPR032710">
    <property type="entry name" value="NTF2-like_dom_sf"/>
</dbReference>
<dbReference type="GeneID" id="94684865"/>
<evidence type="ECO:0000313" key="2">
    <source>
        <dbReference type="Proteomes" id="UP001107961"/>
    </source>
</evidence>
<dbReference type="Gene3D" id="3.10.450.50">
    <property type="match status" value="1"/>
</dbReference>
<dbReference type="Pfam" id="PF10184">
    <property type="entry name" value="DUF2358"/>
    <property type="match status" value="1"/>
</dbReference>
<comment type="caution">
    <text evidence="1">The sequence shown here is derived from an EMBL/GenBank/DDBJ whole genome shotgun (WGS) entry which is preliminary data.</text>
</comment>
<sequence length="186" mass="21860">MTRFLWPIAAITFLSVTGCFHTPESPGYSHLYEQALAQKRGVASPPPAALERFIALYSPINADYIREHLDEVYAEQIYFNDTLATFYRRDELKKHMLKTAGRLDEMKLHVRKIWRDEDDVFLQWIMETHFKILGRNRSSRTIGISQLRFNRQGQVIFHQDFWDSSQGLDQHLPIIGTLTRTLREHP</sequence>
<dbReference type="SUPFAM" id="SSF54427">
    <property type="entry name" value="NTF2-like"/>
    <property type="match status" value="1"/>
</dbReference>
<dbReference type="EMBL" id="JAJVKT010000029">
    <property type="protein sequence ID" value="MCE7510747.1"/>
    <property type="molecule type" value="Genomic_DNA"/>
</dbReference>
<keyword evidence="2" id="KW-1185">Reference proteome</keyword>
<dbReference type="RefSeq" id="WP_080530129.1">
    <property type="nucleotide sequence ID" value="NZ_CBDDTQ010000003.1"/>
</dbReference>
<dbReference type="PROSITE" id="PS51257">
    <property type="entry name" value="PROKAR_LIPOPROTEIN"/>
    <property type="match status" value="1"/>
</dbReference>
<protein>
    <submittedName>
        <fullName evidence="1">Nuclear transport factor 2 family protein</fullName>
    </submittedName>
</protein>
<proteinExistence type="predicted"/>
<dbReference type="KEGG" id="axe:P40_00560"/>
<evidence type="ECO:0000313" key="1">
    <source>
        <dbReference type="EMBL" id="MCE7510747.1"/>
    </source>
</evidence>
<accession>A0A9Q3W9V1</accession>
<dbReference type="Proteomes" id="UP001107961">
    <property type="component" value="Unassembled WGS sequence"/>
</dbReference>
<dbReference type="InterPro" id="IPR018790">
    <property type="entry name" value="DUF2358"/>
</dbReference>
<organism evidence="1 2">
    <name type="scientific">Alloalcanivorax xenomutans</name>
    <dbReference type="NCBI Taxonomy" id="1094342"/>
    <lineage>
        <taxon>Bacteria</taxon>
        <taxon>Pseudomonadati</taxon>
        <taxon>Pseudomonadota</taxon>
        <taxon>Gammaproteobacteria</taxon>
        <taxon>Oceanospirillales</taxon>
        <taxon>Alcanivoracaceae</taxon>
        <taxon>Alloalcanivorax</taxon>
    </lineage>
</organism>
<reference evidence="1" key="1">
    <citation type="submission" date="2022-01" db="EMBL/GenBank/DDBJ databases">
        <authorList>
            <person name="Karlyshev A.V."/>
            <person name="Jaspars M."/>
        </authorList>
    </citation>
    <scope>NUCLEOTIDE SEQUENCE</scope>
    <source>
        <strain evidence="1">AGSA3-2</strain>
    </source>
</reference>
<name>A0A9Q3W9V1_9GAMM</name>
<gene>
    <name evidence="1" type="ORF">LZG35_19085</name>
</gene>